<evidence type="ECO:0000256" key="2">
    <source>
        <dbReference type="ARBA" id="ARBA00004401"/>
    </source>
</evidence>
<dbReference type="SUPFAM" id="SSF51306">
    <property type="entry name" value="LexA/Signal peptidase"/>
    <property type="match status" value="1"/>
</dbReference>
<evidence type="ECO:0000256" key="5">
    <source>
        <dbReference type="ARBA" id="ARBA00022801"/>
    </source>
</evidence>
<dbReference type="InterPro" id="IPR036286">
    <property type="entry name" value="LexA/Signal_pep-like_sf"/>
</dbReference>
<evidence type="ECO:0000256" key="6">
    <source>
        <dbReference type="RuleBase" id="RU362042"/>
    </source>
</evidence>
<dbReference type="CDD" id="cd06530">
    <property type="entry name" value="S26_SPase_I"/>
    <property type="match status" value="1"/>
</dbReference>
<feature type="transmembrane region" description="Helical" evidence="6">
    <location>
        <begin position="27"/>
        <end position="49"/>
    </location>
</feature>
<evidence type="ECO:0000313" key="8">
    <source>
        <dbReference type="EMBL" id="MEQ2556527.1"/>
    </source>
</evidence>
<keyword evidence="6" id="KW-1133">Transmembrane helix</keyword>
<keyword evidence="9" id="KW-1185">Reference proteome</keyword>
<comment type="subcellular location">
    <subcellularLocation>
        <location evidence="2">Cell membrane</location>
        <topology evidence="2">Single-pass type II membrane protein</topology>
    </subcellularLocation>
    <subcellularLocation>
        <location evidence="6">Membrane</location>
        <topology evidence="6">Single-pass type II membrane protein</topology>
    </subcellularLocation>
</comment>
<evidence type="ECO:0000313" key="9">
    <source>
        <dbReference type="Proteomes" id="UP001454489"/>
    </source>
</evidence>
<reference evidence="8 9" key="1">
    <citation type="submission" date="2024-03" db="EMBL/GenBank/DDBJ databases">
        <title>Human intestinal bacterial collection.</title>
        <authorList>
            <person name="Pauvert C."/>
            <person name="Hitch T.C.A."/>
            <person name="Clavel T."/>
        </authorList>
    </citation>
    <scope>NUCLEOTIDE SEQUENCE [LARGE SCALE GENOMIC DNA]</scope>
    <source>
        <strain evidence="8 9">CLA-AA-H185</strain>
    </source>
</reference>
<dbReference type="GO" id="GO:0009003">
    <property type="term" value="F:signal peptidase activity"/>
    <property type="evidence" value="ECO:0007669"/>
    <property type="project" value="UniProtKB-EC"/>
</dbReference>
<dbReference type="InterPro" id="IPR019533">
    <property type="entry name" value="Peptidase_S26"/>
</dbReference>
<keyword evidence="5 6" id="KW-0378">Hydrolase</keyword>
<name>A0ABV1H9Z4_9FIRM</name>
<dbReference type="EC" id="3.4.21.89" evidence="4 6"/>
<organism evidence="8 9">
    <name type="scientific">Maccoyibacter intestinihominis</name>
    <dbReference type="NCBI Taxonomy" id="3133499"/>
    <lineage>
        <taxon>Bacteria</taxon>
        <taxon>Bacillati</taxon>
        <taxon>Bacillota</taxon>
        <taxon>Clostridia</taxon>
        <taxon>Lachnospirales</taxon>
        <taxon>Lachnospiraceae</taxon>
        <taxon>Maccoyibacter</taxon>
    </lineage>
</organism>
<keyword evidence="6" id="KW-0812">Transmembrane</keyword>
<proteinExistence type="inferred from homology"/>
<comment type="catalytic activity">
    <reaction evidence="1 6">
        <text>Cleavage of hydrophobic, N-terminal signal or leader sequences from secreted and periplasmic proteins.</text>
        <dbReference type="EC" id="3.4.21.89"/>
    </reaction>
</comment>
<dbReference type="PROSITE" id="PS00761">
    <property type="entry name" value="SPASE_I_3"/>
    <property type="match status" value="1"/>
</dbReference>
<dbReference type="Gene3D" id="2.10.109.10">
    <property type="entry name" value="Umud Fragment, subunit A"/>
    <property type="match status" value="1"/>
</dbReference>
<feature type="domain" description="Peptidase S26" evidence="7">
    <location>
        <begin position="29"/>
        <end position="186"/>
    </location>
</feature>
<keyword evidence="6" id="KW-0472">Membrane</keyword>
<dbReference type="PANTHER" id="PTHR43390:SF1">
    <property type="entry name" value="CHLOROPLAST PROCESSING PEPTIDASE"/>
    <property type="match status" value="1"/>
</dbReference>
<evidence type="ECO:0000259" key="7">
    <source>
        <dbReference type="Pfam" id="PF10502"/>
    </source>
</evidence>
<accession>A0ABV1H9Z4</accession>
<dbReference type="NCBIfam" id="TIGR02227">
    <property type="entry name" value="sigpep_I_bact"/>
    <property type="match status" value="1"/>
</dbReference>
<dbReference type="PANTHER" id="PTHR43390">
    <property type="entry name" value="SIGNAL PEPTIDASE I"/>
    <property type="match status" value="1"/>
</dbReference>
<comment type="similarity">
    <text evidence="3 6">Belongs to the peptidase S26 family.</text>
</comment>
<dbReference type="InterPro" id="IPR000223">
    <property type="entry name" value="Pept_S26A_signal_pept_1"/>
</dbReference>
<dbReference type="EMBL" id="JBBMEX010000001">
    <property type="protein sequence ID" value="MEQ2556527.1"/>
    <property type="molecule type" value="Genomic_DNA"/>
</dbReference>
<evidence type="ECO:0000256" key="3">
    <source>
        <dbReference type="ARBA" id="ARBA00009370"/>
    </source>
</evidence>
<evidence type="ECO:0000256" key="1">
    <source>
        <dbReference type="ARBA" id="ARBA00000677"/>
    </source>
</evidence>
<dbReference type="PRINTS" id="PR00727">
    <property type="entry name" value="LEADERPTASE"/>
</dbReference>
<dbReference type="PROSITE" id="PS00760">
    <property type="entry name" value="SPASE_I_2"/>
    <property type="match status" value="1"/>
</dbReference>
<keyword evidence="6" id="KW-0645">Protease</keyword>
<dbReference type="InterPro" id="IPR019758">
    <property type="entry name" value="Pept_S26A_signal_pept_1_CS"/>
</dbReference>
<protein>
    <recommendedName>
        <fullName evidence="4 6">Signal peptidase I</fullName>
        <ecNumber evidence="4 6">3.4.21.89</ecNumber>
    </recommendedName>
</protein>
<sequence>MNLRFRRSGLDFSRRRRKVNKTLAKEVGTWIGEIAIAVLFALVLVYFVGYRTDVVGSSMLGTLAEGDEVLVNRFVYKLTQPKTNDIVVFFPNGNEKSHLYIKRVIGVPGDTVQIKNGTVYVNGKVFDEKIEAASIEHAELAEDEIEVGEDEFFVLGDNRNNSEDSRYANIGNVKKEYIMGKAWFIVSPLKDFGFVK</sequence>
<dbReference type="RefSeq" id="WP_353529468.1">
    <property type="nucleotide sequence ID" value="NZ_JBBMEX010000001.1"/>
</dbReference>
<gene>
    <name evidence="8" type="primary">lepB</name>
    <name evidence="8" type="ORF">WMO43_01345</name>
</gene>
<dbReference type="InterPro" id="IPR019757">
    <property type="entry name" value="Pept_S26A_signal_pept_1_Lys-AS"/>
</dbReference>
<dbReference type="Proteomes" id="UP001454489">
    <property type="component" value="Unassembled WGS sequence"/>
</dbReference>
<evidence type="ECO:0000256" key="4">
    <source>
        <dbReference type="ARBA" id="ARBA00013208"/>
    </source>
</evidence>
<comment type="caution">
    <text evidence="8">The sequence shown here is derived from an EMBL/GenBank/DDBJ whole genome shotgun (WGS) entry which is preliminary data.</text>
</comment>
<dbReference type="Pfam" id="PF10502">
    <property type="entry name" value="Peptidase_S26"/>
    <property type="match status" value="1"/>
</dbReference>